<gene>
    <name evidence="9" type="ORF">BDU57DRAFT_238510</name>
</gene>
<dbReference type="PANTHER" id="PTHR33048">
    <property type="entry name" value="PTH11-LIKE INTEGRAL MEMBRANE PROTEIN (AFU_ORTHOLOGUE AFUA_5G11245)"/>
    <property type="match status" value="1"/>
</dbReference>
<feature type="compositionally biased region" description="Basic and acidic residues" evidence="6">
    <location>
        <begin position="372"/>
        <end position="388"/>
    </location>
</feature>
<comment type="similarity">
    <text evidence="5">Belongs to the SAT4 family.</text>
</comment>
<dbReference type="InterPro" id="IPR049326">
    <property type="entry name" value="Rhodopsin_dom_fungi"/>
</dbReference>
<evidence type="ECO:0000256" key="6">
    <source>
        <dbReference type="SAM" id="MobiDB-lite"/>
    </source>
</evidence>
<feature type="transmembrane region" description="Helical" evidence="7">
    <location>
        <begin position="112"/>
        <end position="134"/>
    </location>
</feature>
<protein>
    <recommendedName>
        <fullName evidence="8">Rhodopsin domain-containing protein</fullName>
    </recommendedName>
</protein>
<dbReference type="PANTHER" id="PTHR33048:SF167">
    <property type="entry name" value="INTEGRAL MEMBRANE PROTEIN"/>
    <property type="match status" value="1"/>
</dbReference>
<dbReference type="EMBL" id="ML979135">
    <property type="protein sequence ID" value="KAF1916615.1"/>
    <property type="molecule type" value="Genomic_DNA"/>
</dbReference>
<evidence type="ECO:0000313" key="9">
    <source>
        <dbReference type="EMBL" id="KAF1916615.1"/>
    </source>
</evidence>
<keyword evidence="2 7" id="KW-0812">Transmembrane</keyword>
<dbReference type="GO" id="GO:0016020">
    <property type="term" value="C:membrane"/>
    <property type="evidence" value="ECO:0007669"/>
    <property type="project" value="UniProtKB-SubCell"/>
</dbReference>
<sequence>MASVLEILLPRQAPLPPQPTPEILAYNNAPQILSITGAFFAMAAVVVLLRCYVRIAMLKTFGADDYVMGFAMILNAATFVCFKLRTDYGLGRHIVVLYMNPTNVLKFMKVQYVQALIMMVGISTVKMSIALTLLRLANQKTYSRILWGALIFIVLMTLGCGGSLVWQCLPVAAAWDYSLRPPPFGTGNARCYNTDVFKSLGLMNSILNILTDVLFALLPVPLIWQLQLNMRTKISLIAILSLGWFACAAAIAKSVLQARVFDDPDWSTHDNFNILGMVEFSIGIIASSSTALKPLFKNFLDTARAMTSGTRSRTGGRVKGSKSMGYSKTADGYSQEIGMHSMSKHGSSSTHPNSSEKSPYHVAVSTRPTGLADRDAWEAHRNNSDESIHPLQPGRDPGSGGIVRTQEFTVR</sequence>
<name>A0A6A5QLY6_AMPQU</name>
<evidence type="ECO:0000256" key="5">
    <source>
        <dbReference type="ARBA" id="ARBA00038359"/>
    </source>
</evidence>
<keyword evidence="10" id="KW-1185">Reference proteome</keyword>
<dbReference type="Proteomes" id="UP000800096">
    <property type="component" value="Unassembled WGS sequence"/>
</dbReference>
<dbReference type="InterPro" id="IPR052337">
    <property type="entry name" value="SAT4-like"/>
</dbReference>
<organism evidence="9 10">
    <name type="scientific">Ampelomyces quisqualis</name>
    <name type="common">Powdery mildew agent</name>
    <dbReference type="NCBI Taxonomy" id="50730"/>
    <lineage>
        <taxon>Eukaryota</taxon>
        <taxon>Fungi</taxon>
        <taxon>Dikarya</taxon>
        <taxon>Ascomycota</taxon>
        <taxon>Pezizomycotina</taxon>
        <taxon>Dothideomycetes</taxon>
        <taxon>Pleosporomycetidae</taxon>
        <taxon>Pleosporales</taxon>
        <taxon>Pleosporineae</taxon>
        <taxon>Phaeosphaeriaceae</taxon>
        <taxon>Ampelomyces</taxon>
    </lineage>
</organism>
<feature type="transmembrane region" description="Helical" evidence="7">
    <location>
        <begin position="202"/>
        <end position="222"/>
    </location>
</feature>
<dbReference type="Pfam" id="PF20684">
    <property type="entry name" value="Fung_rhodopsin"/>
    <property type="match status" value="1"/>
</dbReference>
<keyword evidence="3 7" id="KW-1133">Transmembrane helix</keyword>
<feature type="region of interest" description="Disordered" evidence="6">
    <location>
        <begin position="307"/>
        <end position="411"/>
    </location>
</feature>
<feature type="transmembrane region" description="Helical" evidence="7">
    <location>
        <begin position="65"/>
        <end position="85"/>
    </location>
</feature>
<evidence type="ECO:0000256" key="4">
    <source>
        <dbReference type="ARBA" id="ARBA00023136"/>
    </source>
</evidence>
<comment type="subcellular location">
    <subcellularLocation>
        <location evidence="1">Membrane</location>
        <topology evidence="1">Multi-pass membrane protein</topology>
    </subcellularLocation>
</comment>
<feature type="transmembrane region" description="Helical" evidence="7">
    <location>
        <begin position="32"/>
        <end position="53"/>
    </location>
</feature>
<feature type="transmembrane region" description="Helical" evidence="7">
    <location>
        <begin position="234"/>
        <end position="252"/>
    </location>
</feature>
<feature type="transmembrane region" description="Helical" evidence="7">
    <location>
        <begin position="146"/>
        <end position="166"/>
    </location>
</feature>
<evidence type="ECO:0000256" key="1">
    <source>
        <dbReference type="ARBA" id="ARBA00004141"/>
    </source>
</evidence>
<evidence type="ECO:0000256" key="7">
    <source>
        <dbReference type="SAM" id="Phobius"/>
    </source>
</evidence>
<accession>A0A6A5QLY6</accession>
<reference evidence="9" key="1">
    <citation type="journal article" date="2020" name="Stud. Mycol.">
        <title>101 Dothideomycetes genomes: a test case for predicting lifestyles and emergence of pathogens.</title>
        <authorList>
            <person name="Haridas S."/>
            <person name="Albert R."/>
            <person name="Binder M."/>
            <person name="Bloem J."/>
            <person name="Labutti K."/>
            <person name="Salamov A."/>
            <person name="Andreopoulos B."/>
            <person name="Baker S."/>
            <person name="Barry K."/>
            <person name="Bills G."/>
            <person name="Bluhm B."/>
            <person name="Cannon C."/>
            <person name="Castanera R."/>
            <person name="Culley D."/>
            <person name="Daum C."/>
            <person name="Ezra D."/>
            <person name="Gonzalez J."/>
            <person name="Henrissat B."/>
            <person name="Kuo A."/>
            <person name="Liang C."/>
            <person name="Lipzen A."/>
            <person name="Lutzoni F."/>
            <person name="Magnuson J."/>
            <person name="Mondo S."/>
            <person name="Nolan M."/>
            <person name="Ohm R."/>
            <person name="Pangilinan J."/>
            <person name="Park H.-J."/>
            <person name="Ramirez L."/>
            <person name="Alfaro M."/>
            <person name="Sun H."/>
            <person name="Tritt A."/>
            <person name="Yoshinaga Y."/>
            <person name="Zwiers L.-H."/>
            <person name="Turgeon B."/>
            <person name="Goodwin S."/>
            <person name="Spatafora J."/>
            <person name="Crous P."/>
            <person name="Grigoriev I."/>
        </authorList>
    </citation>
    <scope>NUCLEOTIDE SEQUENCE</scope>
    <source>
        <strain evidence="9">HMLAC05119</strain>
    </source>
</reference>
<evidence type="ECO:0000313" key="10">
    <source>
        <dbReference type="Proteomes" id="UP000800096"/>
    </source>
</evidence>
<evidence type="ECO:0000256" key="3">
    <source>
        <dbReference type="ARBA" id="ARBA00022989"/>
    </source>
</evidence>
<feature type="domain" description="Rhodopsin" evidence="8">
    <location>
        <begin position="49"/>
        <end position="297"/>
    </location>
</feature>
<dbReference type="OrthoDB" id="5022096at2759"/>
<proteinExistence type="inferred from homology"/>
<dbReference type="AlphaFoldDB" id="A0A6A5QLY6"/>
<feature type="compositionally biased region" description="Low complexity" evidence="6">
    <location>
        <begin position="338"/>
        <end position="349"/>
    </location>
</feature>
<evidence type="ECO:0000256" key="2">
    <source>
        <dbReference type="ARBA" id="ARBA00022692"/>
    </source>
</evidence>
<evidence type="ECO:0000259" key="8">
    <source>
        <dbReference type="Pfam" id="PF20684"/>
    </source>
</evidence>
<feature type="transmembrane region" description="Helical" evidence="7">
    <location>
        <begin position="272"/>
        <end position="296"/>
    </location>
</feature>
<keyword evidence="4 7" id="KW-0472">Membrane</keyword>